<keyword evidence="4" id="KW-0547">Nucleotide-binding</keyword>
<dbReference type="RefSeq" id="WP_124014136.1">
    <property type="nucleotide sequence ID" value="NZ_CP034073.1"/>
</dbReference>
<dbReference type="EMBL" id="CP034073">
    <property type="protein sequence ID" value="AZG33754.1"/>
    <property type="molecule type" value="Genomic_DNA"/>
</dbReference>
<evidence type="ECO:0000313" key="3">
    <source>
        <dbReference type="EMBL" id="AZG33754.1"/>
    </source>
</evidence>
<proteinExistence type="predicted"/>
<reference evidence="6" key="2">
    <citation type="submission" date="2018-11" db="EMBL/GenBank/DDBJ databases">
        <title>Shewanella sp. R106.</title>
        <authorList>
            <person name="Hwang Y.J."/>
            <person name="Hwang C.Y."/>
        </authorList>
    </citation>
    <scope>NUCLEOTIDE SEQUENCE [LARGE SCALE GENOMIC DNA]</scope>
    <source>
        <strain evidence="6">R106</strain>
    </source>
</reference>
<protein>
    <submittedName>
        <fullName evidence="4">ATP-binding protein</fullName>
    </submittedName>
</protein>
<evidence type="ECO:0000313" key="6">
    <source>
        <dbReference type="Proteomes" id="UP000278855"/>
    </source>
</evidence>
<accession>A0A3N4DKP1</accession>
<gene>
    <name evidence="4" type="ORF">EGC77_20690</name>
    <name evidence="3" type="ORF">EGC80_01645</name>
</gene>
<evidence type="ECO:0000313" key="5">
    <source>
        <dbReference type="Proteomes" id="UP000273778"/>
    </source>
</evidence>
<dbReference type="AlphaFoldDB" id="A0A3N4DKP1"/>
<feature type="compositionally biased region" description="Polar residues" evidence="2">
    <location>
        <begin position="1228"/>
        <end position="1238"/>
    </location>
</feature>
<evidence type="ECO:0000256" key="2">
    <source>
        <dbReference type="SAM" id="MobiDB-lite"/>
    </source>
</evidence>
<dbReference type="GO" id="GO:0005524">
    <property type="term" value="F:ATP binding"/>
    <property type="evidence" value="ECO:0007669"/>
    <property type="project" value="UniProtKB-KW"/>
</dbReference>
<name>A0A3N4DKP1_9GAMM</name>
<organism evidence="4 6">
    <name type="scientific">Shewanella psychromarinicola</name>
    <dbReference type="NCBI Taxonomy" id="2487742"/>
    <lineage>
        <taxon>Bacteria</taxon>
        <taxon>Pseudomonadati</taxon>
        <taxon>Pseudomonadota</taxon>
        <taxon>Gammaproteobacteria</taxon>
        <taxon>Alteromonadales</taxon>
        <taxon>Shewanellaceae</taxon>
        <taxon>Shewanella</taxon>
    </lineage>
</organism>
<dbReference type="Pfam" id="PF12128">
    <property type="entry name" value="DUF3584"/>
    <property type="match status" value="1"/>
</dbReference>
<evidence type="ECO:0000256" key="1">
    <source>
        <dbReference type="SAM" id="Coils"/>
    </source>
</evidence>
<dbReference type="KEGG" id="spsr:EGC80_01645"/>
<keyword evidence="5" id="KW-1185">Reference proteome</keyword>
<keyword evidence="1" id="KW-0175">Coiled coil</keyword>
<reference evidence="3 5" key="1">
    <citation type="submission" date="2018-11" db="EMBL/GenBank/DDBJ databases">
        <title>Shewanella sp. M2.</title>
        <authorList>
            <person name="Hwang Y.J."/>
            <person name="Hwang C.Y."/>
        </authorList>
    </citation>
    <scope>NUCLEOTIDE SEQUENCE [LARGE SCALE GENOMIC DNA]</scope>
    <source>
        <strain evidence="3 5">M2</strain>
    </source>
</reference>
<feature type="coiled-coil region" evidence="1">
    <location>
        <begin position="311"/>
        <end position="338"/>
    </location>
</feature>
<dbReference type="Proteomes" id="UP000273778">
    <property type="component" value="Chromosome"/>
</dbReference>
<sequence length="1244" mass="142713">MPSLIRIVLINTHLPGIVELLLKGHTNICGTNASGKTTLQRLVPVFYGEYPSRVVPSTRDSFERWYLPHDSSYIIYEYQKDDGLLYQAVLASAGDGKGVNYRFIARGFELEHYIKSRNGDTVICHSMAELGREVKRDGIAHTNLLNTREFRAIIQNDRSLLNTGSNRNELRTYARQFSLCDGDHSLRHIEKLAKAVHSKEGKMETVKSMIAAILEEDGVNPPTSHLNPQHVEIWIRESQLVQGFEQIRPEYDKLEQEFDQLLSTELRLASLSRGYRSDETLEAERQEGNQSHGKELNLKLRLLDEEWKEVRDELNQELSAAKGDAGKFEDELNTIEDQHGAFLDADIEQAKADLDNLPNWRSDVENLNERHKLQTEKHQDIEAAFNARRSKIAEQLHRELEVLHLEQDTQREARDKQRELANDYLAKLELQWREQTDAGKAKFSEQEYQLKLTAAELKHQVAGVTYTEDEKMRLAIFDERISLADEEQETCNQKVDRLTTEERKQRAKRDQANEALRISSIRVSDRENAKEELHHMLFPQSHTLLEFLRKEAHGWEHTFGKVIAPELLHRSDLHPSLTKDSSEALFGVNLDLKAIDVPEYAATEQDLRIRLAKAEEALQSAKEMHAEAEDQLVAMNAALDSITRELTFARTAYKNSREDLRRLFDEKRNEQQKINQAVADRKIDSNKRLVQLDNELKLLSNQHLGWLSEQKEQALEARMEKNAYWQEVVGAIDNQLGQIKANIEQRRANAKTEQKAGETWYKNELKSRGVDEGTILALKKQIRDLEANISHAEQRRSDVLRFDDWYQHTWLVRKPKVQTQLADVKRATLELEQLLKAKTTEIKHRRDSLETERKACDAAQVEASENLTKLRAVMRKLAELKLPANNDDATGSIGERLRQGEDLLLKRDYLMGSVKQYVDHFDSVIASKSGSSLAEFWERARDESSFVNDKGIRLLDYRKLVPQLGQLLNVMVPQSLRTIRDQGRNFGISLAAFYDVLTDIDRRIASQSARITREVGEELFLDGISESAVRIRSRISELEFWPELEVFVKAFKAWKADGFSQLPDEHYTNSMRRALEIIGRAALTGGIAKLLEIELRLKEGNSDLIIRTDRQLNESSSHGMAYLILCKFLLAFTRLLRGKANVTIHWPIDELGTLHHTNVKKIFDACENNNISVLGAFPNPESEVLNLFANRYIINKQTKKLQVVKPKANPLAARLSQRSANADRTRIEMNSTDTNSADTAKEHI</sequence>
<dbReference type="InterPro" id="IPR021979">
    <property type="entry name" value="DUF3584"/>
</dbReference>
<dbReference type="OrthoDB" id="9810371at2"/>
<feature type="coiled-coil region" evidence="1">
    <location>
        <begin position="604"/>
        <end position="702"/>
    </location>
</feature>
<feature type="region of interest" description="Disordered" evidence="2">
    <location>
        <begin position="1215"/>
        <end position="1244"/>
    </location>
</feature>
<evidence type="ECO:0000313" key="4">
    <source>
        <dbReference type="EMBL" id="RPA22751.1"/>
    </source>
</evidence>
<dbReference type="Proteomes" id="UP000278855">
    <property type="component" value="Unassembled WGS sequence"/>
</dbReference>
<keyword evidence="4" id="KW-0067">ATP-binding</keyword>
<reference evidence="4" key="3">
    <citation type="submission" date="2018-11" db="EMBL/GenBank/DDBJ databases">
        <authorList>
            <person name="Hwang Y.J."/>
            <person name="Hwang C.Y."/>
        </authorList>
    </citation>
    <scope>NUCLEOTIDE SEQUENCE</scope>
    <source>
        <strain evidence="4">R106</strain>
    </source>
</reference>
<dbReference type="EMBL" id="RKKB01000027">
    <property type="protein sequence ID" value="RPA22751.1"/>
    <property type="molecule type" value="Genomic_DNA"/>
</dbReference>